<dbReference type="InterPro" id="IPR006132">
    <property type="entry name" value="Asp/Orn_carbamoyltranf_P-bd"/>
</dbReference>
<dbReference type="InterPro" id="IPR006131">
    <property type="entry name" value="Asp_carbamoyltransf_Asp/Orn-bd"/>
</dbReference>
<accession>A0A6J6F1T5</accession>
<feature type="domain" description="Aspartate/ornithine carbamoyltransferase Asp/Orn-binding" evidence="8">
    <location>
        <begin position="161"/>
        <end position="306"/>
    </location>
</feature>
<dbReference type="InterPro" id="IPR006130">
    <property type="entry name" value="Asp/Orn_carbamoylTrfase"/>
</dbReference>
<comment type="catalytic activity">
    <reaction evidence="7">
        <text>carbamoyl phosphate + L-aspartate = N-carbamoyl-L-aspartate + phosphate + H(+)</text>
        <dbReference type="Rhea" id="RHEA:20013"/>
        <dbReference type="ChEBI" id="CHEBI:15378"/>
        <dbReference type="ChEBI" id="CHEBI:29991"/>
        <dbReference type="ChEBI" id="CHEBI:32814"/>
        <dbReference type="ChEBI" id="CHEBI:43474"/>
        <dbReference type="ChEBI" id="CHEBI:58228"/>
        <dbReference type="EC" id="2.1.3.2"/>
    </reaction>
</comment>
<dbReference type="Pfam" id="PF02729">
    <property type="entry name" value="OTCace_N"/>
    <property type="match status" value="1"/>
</dbReference>
<evidence type="ECO:0000256" key="3">
    <source>
        <dbReference type="ARBA" id="ARBA00013008"/>
    </source>
</evidence>
<dbReference type="PRINTS" id="PR00100">
    <property type="entry name" value="AOTCASE"/>
</dbReference>
<dbReference type="GO" id="GO:0005829">
    <property type="term" value="C:cytosol"/>
    <property type="evidence" value="ECO:0007669"/>
    <property type="project" value="TreeGrafter"/>
</dbReference>
<comment type="pathway">
    <text evidence="1">Pyrimidine metabolism; UMP biosynthesis via de novo pathway; (S)-dihydroorotate from bicarbonate: step 2/3.</text>
</comment>
<reference evidence="10" key="1">
    <citation type="submission" date="2020-05" db="EMBL/GenBank/DDBJ databases">
        <authorList>
            <person name="Chiriac C."/>
            <person name="Salcher M."/>
            <person name="Ghai R."/>
            <person name="Kavagutti S V."/>
        </authorList>
    </citation>
    <scope>NUCLEOTIDE SEQUENCE</scope>
</reference>
<evidence type="ECO:0000256" key="1">
    <source>
        <dbReference type="ARBA" id="ARBA00004852"/>
    </source>
</evidence>
<dbReference type="PROSITE" id="PS00097">
    <property type="entry name" value="CARBAMOYLTRANSFERASE"/>
    <property type="match status" value="1"/>
</dbReference>
<keyword evidence="4" id="KW-0808">Transferase</keyword>
<evidence type="ECO:0000256" key="4">
    <source>
        <dbReference type="ARBA" id="ARBA00022679"/>
    </source>
</evidence>
<dbReference type="PRINTS" id="PR00101">
    <property type="entry name" value="ATCASE"/>
</dbReference>
<comment type="function">
    <text evidence="6">Catalyzes the condensation of carbamoyl phosphate and aspartate to form carbamoyl aspartate and inorganic phosphate, the committed step in the de novo pyrimidine nucleotide biosynthesis pathway.</text>
</comment>
<feature type="domain" description="Aspartate/ornithine carbamoyltransferase carbamoyl-P binding" evidence="9">
    <location>
        <begin position="2"/>
        <end position="146"/>
    </location>
</feature>
<evidence type="ECO:0000256" key="7">
    <source>
        <dbReference type="ARBA" id="ARBA00048859"/>
    </source>
</evidence>
<dbReference type="AlphaFoldDB" id="A0A6J6F1T5"/>
<comment type="similarity">
    <text evidence="2">Belongs to the aspartate/ornithine carbamoyltransferase superfamily. ATCase family.</text>
</comment>
<dbReference type="UniPathway" id="UPA00070">
    <property type="reaction ID" value="UER00116"/>
</dbReference>
<dbReference type="Gene3D" id="3.40.50.1370">
    <property type="entry name" value="Aspartate/ornithine carbamoyltransferase"/>
    <property type="match status" value="2"/>
</dbReference>
<dbReference type="GO" id="GO:0006207">
    <property type="term" value="P:'de novo' pyrimidine nucleobase biosynthetic process"/>
    <property type="evidence" value="ECO:0007669"/>
    <property type="project" value="InterPro"/>
</dbReference>
<keyword evidence="5" id="KW-0665">Pyrimidine biosynthesis</keyword>
<dbReference type="GO" id="GO:0004070">
    <property type="term" value="F:aspartate carbamoyltransferase activity"/>
    <property type="evidence" value="ECO:0007669"/>
    <property type="project" value="UniProtKB-EC"/>
</dbReference>
<sequence length="313" mass="33298">MKHFISTRELDKAEAISLLDATHDMAVARATKESSKTGLQGMTIANVFFEDSTRTRLSFEVAARALGADVITFTSAGSSVSKGESLKDTLKTLEAMGADAIVLRHAQSGSAETVVRSGWVGSHIVNAGDGTHEHPTQALLDAYTVRCRLLGSTSQGRDLTGVSVVIAGDVLHSRVARSNLWLLSTLGATVSVAAPISLQPRGLAGMGVQTFSTLDDALDSDPQVVMTLRVQRERMSSGFFPNESEYSRFWGMTAPRLAKLGDHAIVMHPGPMNRGLEISSSVADSARSTVTEQVTNGVAARMAVLQRIMGGNR</sequence>
<evidence type="ECO:0000259" key="8">
    <source>
        <dbReference type="Pfam" id="PF00185"/>
    </source>
</evidence>
<proteinExistence type="inferred from homology"/>
<evidence type="ECO:0000259" key="9">
    <source>
        <dbReference type="Pfam" id="PF02729"/>
    </source>
</evidence>
<dbReference type="InterPro" id="IPR002082">
    <property type="entry name" value="Asp_carbamoyltransf"/>
</dbReference>
<dbReference type="GO" id="GO:0016597">
    <property type="term" value="F:amino acid binding"/>
    <property type="evidence" value="ECO:0007669"/>
    <property type="project" value="InterPro"/>
</dbReference>
<dbReference type="GO" id="GO:0044205">
    <property type="term" value="P:'de novo' UMP biosynthetic process"/>
    <property type="evidence" value="ECO:0007669"/>
    <property type="project" value="UniProtKB-UniPathway"/>
</dbReference>
<evidence type="ECO:0000313" key="10">
    <source>
        <dbReference type="EMBL" id="CAB4582752.1"/>
    </source>
</evidence>
<dbReference type="SUPFAM" id="SSF53671">
    <property type="entry name" value="Aspartate/ornithine carbamoyltransferase"/>
    <property type="match status" value="1"/>
</dbReference>
<protein>
    <recommendedName>
        <fullName evidence="3">aspartate carbamoyltransferase</fullName>
        <ecNumber evidence="3">2.1.3.2</ecNumber>
    </recommendedName>
</protein>
<dbReference type="PANTHER" id="PTHR45753:SF6">
    <property type="entry name" value="ASPARTATE CARBAMOYLTRANSFERASE"/>
    <property type="match status" value="1"/>
</dbReference>
<dbReference type="NCBIfam" id="TIGR00670">
    <property type="entry name" value="asp_carb_tr"/>
    <property type="match status" value="1"/>
</dbReference>
<evidence type="ECO:0000256" key="5">
    <source>
        <dbReference type="ARBA" id="ARBA00022975"/>
    </source>
</evidence>
<dbReference type="GO" id="GO:0006520">
    <property type="term" value="P:amino acid metabolic process"/>
    <property type="evidence" value="ECO:0007669"/>
    <property type="project" value="InterPro"/>
</dbReference>
<name>A0A6J6F1T5_9ZZZZ</name>
<dbReference type="Pfam" id="PF00185">
    <property type="entry name" value="OTCace"/>
    <property type="match status" value="1"/>
</dbReference>
<dbReference type="NCBIfam" id="NF002032">
    <property type="entry name" value="PRK00856.1"/>
    <property type="match status" value="1"/>
</dbReference>
<dbReference type="InterPro" id="IPR036901">
    <property type="entry name" value="Asp/Orn_carbamoylTrfase_sf"/>
</dbReference>
<gene>
    <name evidence="10" type="ORF">UFOPK1788_00005</name>
</gene>
<dbReference type="EMBL" id="CAEZUE010000001">
    <property type="protein sequence ID" value="CAB4582752.1"/>
    <property type="molecule type" value="Genomic_DNA"/>
</dbReference>
<dbReference type="PANTHER" id="PTHR45753">
    <property type="entry name" value="ORNITHINE CARBAMOYLTRANSFERASE, MITOCHONDRIAL"/>
    <property type="match status" value="1"/>
</dbReference>
<evidence type="ECO:0000256" key="2">
    <source>
        <dbReference type="ARBA" id="ARBA00008896"/>
    </source>
</evidence>
<evidence type="ECO:0000256" key="6">
    <source>
        <dbReference type="ARBA" id="ARBA00043884"/>
    </source>
</evidence>
<organism evidence="10">
    <name type="scientific">freshwater metagenome</name>
    <dbReference type="NCBI Taxonomy" id="449393"/>
    <lineage>
        <taxon>unclassified sequences</taxon>
        <taxon>metagenomes</taxon>
        <taxon>ecological metagenomes</taxon>
    </lineage>
</organism>
<dbReference type="HAMAP" id="MF_00001">
    <property type="entry name" value="Asp_carb_tr"/>
    <property type="match status" value="1"/>
</dbReference>
<dbReference type="EC" id="2.1.3.2" evidence="3"/>